<proteinExistence type="inferred from homology"/>
<reference evidence="6 7" key="1">
    <citation type="submission" date="2018-01" db="EMBL/GenBank/DDBJ databases">
        <title>Genomic Encyclopedia of Type Strains, Phase I: the one thousand microbial genomes (KMG-I) project.</title>
        <authorList>
            <person name="Goeker M."/>
        </authorList>
    </citation>
    <scope>NUCLEOTIDE SEQUENCE [LARGE SCALE GENOMIC DNA]</scope>
    <source>
        <strain evidence="6 7">DSM 17960</strain>
    </source>
</reference>
<dbReference type="InterPro" id="IPR042080">
    <property type="entry name" value="RNA_2'-PTrans_N"/>
</dbReference>
<dbReference type="InterPro" id="IPR002745">
    <property type="entry name" value="Ptrans_KptA/Tpt1"/>
</dbReference>
<accession>A0A2S4N4X3</accession>
<dbReference type="PANTHER" id="PTHR12684:SF2">
    <property type="entry name" value="TRNA 2'-PHOSPHOTRANSFERASE 1"/>
    <property type="match status" value="1"/>
</dbReference>
<keyword evidence="3 5" id="KW-0520">NAD</keyword>
<evidence type="ECO:0000313" key="7">
    <source>
        <dbReference type="Proteomes" id="UP000237056"/>
    </source>
</evidence>
<dbReference type="Proteomes" id="UP000237056">
    <property type="component" value="Unassembled WGS sequence"/>
</dbReference>
<dbReference type="EMBL" id="PQNY01000022">
    <property type="protein sequence ID" value="POS00789.1"/>
    <property type="molecule type" value="Genomic_DNA"/>
</dbReference>
<dbReference type="Gene3D" id="1.10.10.970">
    <property type="entry name" value="RNA 2'-phosphotransferase, Tpt1/KptA family, N-terminal domain"/>
    <property type="match status" value="1"/>
</dbReference>
<dbReference type="RefSeq" id="WP_103727000.1">
    <property type="nucleotide sequence ID" value="NZ_PQNY01000022.1"/>
</dbReference>
<dbReference type="InterPro" id="IPR042081">
    <property type="entry name" value="RNA_2'-PTrans_C"/>
</dbReference>
<dbReference type="Gene3D" id="3.20.170.30">
    <property type="match status" value="1"/>
</dbReference>
<evidence type="ECO:0000256" key="3">
    <source>
        <dbReference type="ARBA" id="ARBA00023027"/>
    </source>
</evidence>
<evidence type="ECO:0000313" key="6">
    <source>
        <dbReference type="EMBL" id="POS00789.1"/>
    </source>
</evidence>
<dbReference type="AlphaFoldDB" id="A0A2S4N4X3"/>
<evidence type="ECO:0000256" key="2">
    <source>
        <dbReference type="ARBA" id="ARBA00022679"/>
    </source>
</evidence>
<evidence type="ECO:0000256" key="1">
    <source>
        <dbReference type="ARBA" id="ARBA00009836"/>
    </source>
</evidence>
<dbReference type="OrthoDB" id="4537997at2"/>
<dbReference type="GO" id="GO:0003950">
    <property type="term" value="F:NAD+ poly-ADP-ribosyltransferase activity"/>
    <property type="evidence" value="ECO:0007669"/>
    <property type="project" value="InterPro"/>
</dbReference>
<dbReference type="InterPro" id="IPR022928">
    <property type="entry name" value="RNA_2'-PTrans_KptA"/>
</dbReference>
<dbReference type="HAMAP" id="MF_00299">
    <property type="entry name" value="KptA"/>
    <property type="match status" value="1"/>
</dbReference>
<dbReference type="PANTHER" id="PTHR12684">
    <property type="entry name" value="PUTATIVE PHOSPHOTRANSFERASE"/>
    <property type="match status" value="1"/>
</dbReference>
<protein>
    <recommendedName>
        <fullName evidence="5">Probable RNA 2'-phosphotransferase</fullName>
        <ecNumber evidence="5">2.7.1.-</ecNumber>
    </recommendedName>
</protein>
<comment type="function">
    <text evidence="4 5">Removes the 2'-phosphate from RNA via an intermediate in which the phosphate is ADP-ribosylated by NAD followed by a presumed transesterification to release the RNA and generate ADP-ribose 1''-2''-cyclic phosphate (APPR&gt;P). May function as an ADP-ribosylase.</text>
</comment>
<dbReference type="GO" id="GO:0000215">
    <property type="term" value="F:tRNA 2'-phosphotransferase activity"/>
    <property type="evidence" value="ECO:0007669"/>
    <property type="project" value="TreeGrafter"/>
</dbReference>
<evidence type="ECO:0000256" key="4">
    <source>
        <dbReference type="ARBA" id="ARBA00025212"/>
    </source>
</evidence>
<dbReference type="GO" id="GO:0006388">
    <property type="term" value="P:tRNA splicing, via endonucleolytic cleavage and ligation"/>
    <property type="evidence" value="ECO:0007669"/>
    <property type="project" value="UniProtKB-UniRule"/>
</dbReference>
<organism evidence="6 7">
    <name type="scientific">Flavobacterium croceum DSM 17960</name>
    <dbReference type="NCBI Taxonomy" id="1121886"/>
    <lineage>
        <taxon>Bacteria</taxon>
        <taxon>Pseudomonadati</taxon>
        <taxon>Bacteroidota</taxon>
        <taxon>Flavobacteriia</taxon>
        <taxon>Flavobacteriales</taxon>
        <taxon>Flavobacteriaceae</taxon>
        <taxon>Flavobacterium</taxon>
    </lineage>
</organism>
<dbReference type="Pfam" id="PF01885">
    <property type="entry name" value="PTS_2-RNA"/>
    <property type="match status" value="1"/>
</dbReference>
<keyword evidence="7" id="KW-1185">Reference proteome</keyword>
<dbReference type="EC" id="2.7.1.-" evidence="5"/>
<sequence length="184" mass="21517">MKTEKEINNLSKFLSLILRHKPETIGIELDENGWVNTNLLLEKSNQYNHKIDFETLKIIVETNNKNRFSFSDNFEKIRANQGHSLNIELGYLPTKPPRILYHGTAERNVNSILLHGLDKRNRHHVHLSQNIETAINVGKRHGKPFVFKILSEKMYNDEFEFFVSENGVWLTEKVPTIYILEKSC</sequence>
<keyword evidence="2 5" id="KW-0808">Transferase</keyword>
<comment type="caution">
    <text evidence="6">The sequence shown here is derived from an EMBL/GenBank/DDBJ whole genome shotgun (WGS) entry which is preliminary data.</text>
</comment>
<evidence type="ECO:0000256" key="5">
    <source>
        <dbReference type="HAMAP-Rule" id="MF_00299"/>
    </source>
</evidence>
<dbReference type="SUPFAM" id="SSF56399">
    <property type="entry name" value="ADP-ribosylation"/>
    <property type="match status" value="1"/>
</dbReference>
<comment type="similarity">
    <text evidence="1 5">Belongs to the KptA/TPT1 family.</text>
</comment>
<name>A0A2S4N4X3_9FLAO</name>
<gene>
    <name evidence="5" type="primary">kptA</name>
    <name evidence="6" type="ORF">Q361_1229</name>
</gene>